<dbReference type="PANTHER" id="PTHR19328:SF75">
    <property type="entry name" value="ALDOSE SUGAR DEHYDROGENASE YLII"/>
    <property type="match status" value="1"/>
</dbReference>
<proteinExistence type="predicted"/>
<feature type="chain" id="PRO_5047465976" evidence="1">
    <location>
        <begin position="19"/>
        <end position="360"/>
    </location>
</feature>
<gene>
    <name evidence="3" type="ORF">BIY21_02140</name>
</gene>
<feature type="signal peptide" evidence="1">
    <location>
        <begin position="1"/>
        <end position="18"/>
    </location>
</feature>
<sequence length="360" mass="39731">MKWILSLAVLVASYTSYASEWHTHLITDGLNVPWGMSEIDQKRILVTERNGRVGILNWHSGHYLPIRNFPNVAATGQGGLLDVARSPFNSGDYYFTYSRDVSSGIETVLAKGQLVENKLINLEDIFVSYSGSTSGRHYGSRITFDDSHIYVSIGDRGERGNGQNLQTHAGSIIRLMPNGSIPSSNPFLSAGKAASAIWSYGHRNPQGLFYDNVGNNLWSVEHGPRGGDEINLIQKGENYGWPITSHGKEYWGPISVGEAQEKAGIQSPRKVYIPSIAPSSMVLYRGKQYAELNGKLLIGALKLTHLNVVSLNGQNVMVEQRILEDLGERIRAIIVTSDDNILFSTDSGKIFQLLPNEKQL</sequence>
<evidence type="ECO:0000313" key="4">
    <source>
        <dbReference type="Proteomes" id="UP000186206"/>
    </source>
</evidence>
<name>A0ABX3FIQ8_9VIBR</name>
<evidence type="ECO:0000313" key="3">
    <source>
        <dbReference type="EMBL" id="OLQ90833.1"/>
    </source>
</evidence>
<protein>
    <submittedName>
        <fullName evidence="3">Dehydrogenase</fullName>
    </submittedName>
</protein>
<evidence type="ECO:0000256" key="1">
    <source>
        <dbReference type="SAM" id="SignalP"/>
    </source>
</evidence>
<dbReference type="RefSeq" id="WP_075649916.1">
    <property type="nucleotide sequence ID" value="NZ_AP019657.1"/>
</dbReference>
<comment type="caution">
    <text evidence="3">The sequence shown here is derived from an EMBL/GenBank/DDBJ whole genome shotgun (WGS) entry which is preliminary data.</text>
</comment>
<dbReference type="Proteomes" id="UP000186206">
    <property type="component" value="Unassembled WGS sequence"/>
</dbReference>
<keyword evidence="4" id="KW-1185">Reference proteome</keyword>
<dbReference type="Pfam" id="PF07995">
    <property type="entry name" value="GSDH"/>
    <property type="match status" value="1"/>
</dbReference>
<accession>A0ABX3FIQ8</accession>
<dbReference type="PANTHER" id="PTHR19328">
    <property type="entry name" value="HEDGEHOG-INTERACTING PROTEIN"/>
    <property type="match status" value="1"/>
</dbReference>
<evidence type="ECO:0000259" key="2">
    <source>
        <dbReference type="Pfam" id="PF07995"/>
    </source>
</evidence>
<organism evidence="3 4">
    <name type="scientific">Vibrio ponticus</name>
    <dbReference type="NCBI Taxonomy" id="265668"/>
    <lineage>
        <taxon>Bacteria</taxon>
        <taxon>Pseudomonadati</taxon>
        <taxon>Pseudomonadota</taxon>
        <taxon>Gammaproteobacteria</taxon>
        <taxon>Vibrionales</taxon>
        <taxon>Vibrionaceae</taxon>
        <taxon>Vibrio</taxon>
    </lineage>
</organism>
<dbReference type="InterPro" id="IPR012938">
    <property type="entry name" value="Glc/Sorbosone_DH"/>
</dbReference>
<dbReference type="SUPFAM" id="SSF50952">
    <property type="entry name" value="Soluble quinoprotein glucose dehydrogenase"/>
    <property type="match status" value="1"/>
</dbReference>
<keyword evidence="1" id="KW-0732">Signal</keyword>
<dbReference type="EMBL" id="MJMI01000098">
    <property type="protein sequence ID" value="OLQ90833.1"/>
    <property type="molecule type" value="Genomic_DNA"/>
</dbReference>
<reference evidence="3 4" key="1">
    <citation type="submission" date="2016-09" db="EMBL/GenBank/DDBJ databases">
        <title>Genomic Taxonomy of the Vibrionaceae.</title>
        <authorList>
            <person name="Gonzalez-Castillo A."/>
            <person name="Gomez-Gil B."/>
            <person name="Enciso-Ibarra K."/>
        </authorList>
    </citation>
    <scope>NUCLEOTIDE SEQUENCE [LARGE SCALE GENOMIC DNA]</scope>
    <source>
        <strain evidence="3 4">CAIM 1731</strain>
    </source>
</reference>
<dbReference type="InterPro" id="IPR011041">
    <property type="entry name" value="Quinoprot_gluc/sorb_DH_b-prop"/>
</dbReference>
<feature type="domain" description="Glucose/Sorbosone dehydrogenase" evidence="2">
    <location>
        <begin position="30"/>
        <end position="350"/>
    </location>
</feature>
<dbReference type="InterPro" id="IPR011042">
    <property type="entry name" value="6-blade_b-propeller_TolB-like"/>
</dbReference>
<dbReference type="Gene3D" id="2.120.10.30">
    <property type="entry name" value="TolB, C-terminal domain"/>
    <property type="match status" value="1"/>
</dbReference>